<evidence type="ECO:0000256" key="2">
    <source>
        <dbReference type="ARBA" id="ARBA00023015"/>
    </source>
</evidence>
<keyword evidence="2" id="KW-0805">Transcription regulation</keyword>
<dbReference type="GO" id="GO:0016586">
    <property type="term" value="C:RSC-type complex"/>
    <property type="evidence" value="ECO:0007669"/>
    <property type="project" value="TreeGrafter"/>
</dbReference>
<dbReference type="GO" id="GO:0006325">
    <property type="term" value="P:chromatin organization"/>
    <property type="evidence" value="ECO:0007669"/>
    <property type="project" value="UniProtKB-KW"/>
</dbReference>
<keyword evidence="7" id="KW-0238">DNA-binding</keyword>
<protein>
    <submittedName>
        <fullName evidence="7">DNA-binding RFX-type winged-helix domain</fullName>
    </submittedName>
</protein>
<evidence type="ECO:0000256" key="1">
    <source>
        <dbReference type="ARBA" id="ARBA00022853"/>
    </source>
</evidence>
<dbReference type="GO" id="GO:0003677">
    <property type="term" value="F:DNA binding"/>
    <property type="evidence" value="ECO:0007669"/>
    <property type="project" value="UniProtKB-KW"/>
</dbReference>
<keyword evidence="8" id="KW-1185">Reference proteome</keyword>
<dbReference type="GO" id="GO:0006355">
    <property type="term" value="P:regulation of DNA-templated transcription"/>
    <property type="evidence" value="ECO:0007669"/>
    <property type="project" value="InterPro"/>
</dbReference>
<dbReference type="SUPFAM" id="SSF48371">
    <property type="entry name" value="ARM repeat"/>
    <property type="match status" value="1"/>
</dbReference>
<feature type="compositionally biased region" description="Basic and acidic residues" evidence="5">
    <location>
        <begin position="45"/>
        <end position="60"/>
    </location>
</feature>
<organism evidence="7 8">
    <name type="scientific">Ceraceosorus bombacis</name>
    <dbReference type="NCBI Taxonomy" id="401625"/>
    <lineage>
        <taxon>Eukaryota</taxon>
        <taxon>Fungi</taxon>
        <taxon>Dikarya</taxon>
        <taxon>Basidiomycota</taxon>
        <taxon>Ustilaginomycotina</taxon>
        <taxon>Exobasidiomycetes</taxon>
        <taxon>Ceraceosorales</taxon>
        <taxon>Ceraceosoraceae</taxon>
        <taxon>Ceraceosorus</taxon>
    </lineage>
</organism>
<evidence type="ECO:0000256" key="3">
    <source>
        <dbReference type="ARBA" id="ARBA00023163"/>
    </source>
</evidence>
<dbReference type="InterPro" id="IPR016024">
    <property type="entry name" value="ARM-type_fold"/>
</dbReference>
<dbReference type="OrthoDB" id="338531at2759"/>
<reference evidence="7 8" key="1">
    <citation type="submission" date="2014-09" db="EMBL/GenBank/DDBJ databases">
        <authorList>
            <person name="Magalhaes I.L.F."/>
            <person name="Oliveira U."/>
            <person name="Santos F.R."/>
            <person name="Vidigal T.H.D.A."/>
            <person name="Brescovit A.D."/>
            <person name="Santos A.J."/>
        </authorList>
    </citation>
    <scope>NUCLEOTIDE SEQUENCE [LARGE SCALE GENOMIC DNA]</scope>
</reference>
<dbReference type="InterPro" id="IPR052406">
    <property type="entry name" value="Chromatin_Remodeling_Comp"/>
</dbReference>
<dbReference type="PANTHER" id="PTHR22970">
    <property type="entry name" value="AT-RICH INTERACTIVE DOMAIN-CONTAINING PROTEIN 2"/>
    <property type="match status" value="1"/>
</dbReference>
<evidence type="ECO:0000313" key="8">
    <source>
        <dbReference type="Proteomes" id="UP000054845"/>
    </source>
</evidence>
<name>A0A0P1BIV5_9BASI</name>
<feature type="region of interest" description="Disordered" evidence="5">
    <location>
        <begin position="321"/>
        <end position="344"/>
    </location>
</feature>
<sequence length="930" mass="100665">MSHGAASPYGRSPRMNHPAAPSPLPHRPRPVVPSQGVELASRANGAEKRPRGGGEGHAEPEDGSEAYNLMPGPSNRLYLSLRSTLPSHIDWALSRLLHASYHHSDHLLLERWPGLLDALLSFPLRVIAALQGAPRKAWDPLFFETPESPERGAMLLGQPVPVDLSYSESQSPAALRKKQRLALEQGHSGLATRLGALSAPASALANDEDERRKGASFMPSSDAAHFALALRALNATQVIRNLSTRSENATLIARGRNLIGMLADVLSLSALDQEDDSWTELEMIREMKGAWLDICEAVGPKLPFYGRLKKSDVASGEAAVGRGSAVPSHPESAAVGGSGAPTTGPSAIEMSANTILARLVHFATHSDDRQVVLASLRSLGAIADNERNEPIFGDPAKVDAVAKKCAELLAVRGDATLTESALDCLYQLLKNHNNAIRLADGGVTQLRGHTPDSIDPRHHRERPRDVSGMIRLLIKQLTHKRAVWDRETPNSTRPDLFRKLYTDVPTRRAYEERQRMALSAQQQGRAQRWLNSKELDHMKSLPEPERLFTWLRAVYELKPGSEVSQMEVWTTYRDQFSPFLQHPNISALIPPADVIRQVSHVFSGASAIVHGGNVFVISGIDLKDRSYARRFECKWRQCTNRACASHDELAGHVHSAHATLAARGRCGWLTCSYALPPDLEASSAVMLLRSHIQAHLPSAEPAFDLKEDRERWIAYQTIQPSKPLDRSSIVEQTDGGRRVGVELATLKRKLVLGRGTIDRPDAVPFVVTRTPMDATSGAPLGVAATAALVLRLLARASSTILTKSGVQRSEMASTTLTGLDASLAGAEENAERFGLPLPPAAAAGNVSQSIRPSVEGSQSRIAAEGASSGRPATWEIKAAEHIMDALVDAEDELMSIASSNDILTGILNDILVTLQPVAVASLLSSADSDP</sequence>
<dbReference type="InterPro" id="IPR003150">
    <property type="entry name" value="DNA-bd_RFX"/>
</dbReference>
<dbReference type="AlphaFoldDB" id="A0A0P1BIV5"/>
<evidence type="ECO:0000313" key="7">
    <source>
        <dbReference type="EMBL" id="CEH16023.1"/>
    </source>
</evidence>
<evidence type="ECO:0000256" key="4">
    <source>
        <dbReference type="ARBA" id="ARBA00023242"/>
    </source>
</evidence>
<keyword evidence="3" id="KW-0804">Transcription</keyword>
<dbReference type="EMBL" id="CCYA01000278">
    <property type="protein sequence ID" value="CEH16023.1"/>
    <property type="molecule type" value="Genomic_DNA"/>
</dbReference>
<keyword evidence="4" id="KW-0539">Nucleus</keyword>
<dbReference type="PANTHER" id="PTHR22970:SF14">
    <property type="entry name" value="AT-RICH INTERACTIVE DOMAIN-CONTAINING PROTEIN 2"/>
    <property type="match status" value="1"/>
</dbReference>
<dbReference type="PROSITE" id="PS51526">
    <property type="entry name" value="RFX_DBD"/>
    <property type="match status" value="1"/>
</dbReference>
<proteinExistence type="predicted"/>
<evidence type="ECO:0000259" key="6">
    <source>
        <dbReference type="PROSITE" id="PS51526"/>
    </source>
</evidence>
<dbReference type="Proteomes" id="UP000054845">
    <property type="component" value="Unassembled WGS sequence"/>
</dbReference>
<feature type="region of interest" description="Disordered" evidence="5">
    <location>
        <begin position="1"/>
        <end position="69"/>
    </location>
</feature>
<dbReference type="STRING" id="401625.A0A0P1BIV5"/>
<feature type="domain" description="RFX-type winged-helix" evidence="6">
    <location>
        <begin position="547"/>
        <end position="624"/>
    </location>
</feature>
<evidence type="ECO:0000256" key="5">
    <source>
        <dbReference type="SAM" id="MobiDB-lite"/>
    </source>
</evidence>
<keyword evidence="1" id="KW-0156">Chromatin regulator</keyword>
<accession>A0A0P1BIV5</accession>